<dbReference type="PANTHER" id="PTHR30075:SF2">
    <property type="entry name" value="GLYCINE--TRNA LIGASE, CHLOROPLASTIC_MITOCHONDRIAL 2"/>
    <property type="match status" value="1"/>
</dbReference>
<evidence type="ECO:0000256" key="4">
    <source>
        <dbReference type="ARBA" id="ARBA00022598"/>
    </source>
</evidence>
<organism evidence="12 13">
    <name type="scientific">Leptotrichia wadei</name>
    <dbReference type="NCBI Taxonomy" id="157687"/>
    <lineage>
        <taxon>Bacteria</taxon>
        <taxon>Fusobacteriati</taxon>
        <taxon>Fusobacteriota</taxon>
        <taxon>Fusobacteriia</taxon>
        <taxon>Fusobacteriales</taxon>
        <taxon>Leptotrichiaceae</taxon>
        <taxon>Leptotrichia</taxon>
    </lineage>
</organism>
<dbReference type="EMBL" id="LSDD01000177">
    <property type="protein sequence ID" value="KXB59296.1"/>
    <property type="molecule type" value="Genomic_DNA"/>
</dbReference>
<keyword evidence="7 10" id="KW-0648">Protein biosynthesis</keyword>
<dbReference type="GO" id="GO:0005524">
    <property type="term" value="F:ATP binding"/>
    <property type="evidence" value="ECO:0007669"/>
    <property type="project" value="UniProtKB-UniRule"/>
</dbReference>
<dbReference type="PATRIC" id="fig|157687.3.peg.2393"/>
<dbReference type="PRINTS" id="PR01045">
    <property type="entry name" value="TRNASYNTHGB"/>
</dbReference>
<keyword evidence="3 10" id="KW-0963">Cytoplasm</keyword>
<dbReference type="GO" id="GO:0005829">
    <property type="term" value="C:cytosol"/>
    <property type="evidence" value="ECO:0007669"/>
    <property type="project" value="TreeGrafter"/>
</dbReference>
<dbReference type="InterPro" id="IPR015944">
    <property type="entry name" value="Gly-tRNA-synth_bsu"/>
</dbReference>
<comment type="catalytic activity">
    <reaction evidence="9 10">
        <text>tRNA(Gly) + glycine + ATP = glycyl-tRNA(Gly) + AMP + diphosphate</text>
        <dbReference type="Rhea" id="RHEA:16013"/>
        <dbReference type="Rhea" id="RHEA-COMP:9664"/>
        <dbReference type="Rhea" id="RHEA-COMP:9683"/>
        <dbReference type="ChEBI" id="CHEBI:30616"/>
        <dbReference type="ChEBI" id="CHEBI:33019"/>
        <dbReference type="ChEBI" id="CHEBI:57305"/>
        <dbReference type="ChEBI" id="CHEBI:78442"/>
        <dbReference type="ChEBI" id="CHEBI:78522"/>
        <dbReference type="ChEBI" id="CHEBI:456215"/>
        <dbReference type="EC" id="6.1.1.14"/>
    </reaction>
</comment>
<evidence type="ECO:0000313" key="13">
    <source>
        <dbReference type="Proteomes" id="UP000070483"/>
    </source>
</evidence>
<protein>
    <recommendedName>
        <fullName evidence="10">Glycine--tRNA ligase beta subunit</fullName>
        <ecNumber evidence="10">6.1.1.14</ecNumber>
    </recommendedName>
    <alternativeName>
        <fullName evidence="10">Glycyl-tRNA synthetase beta subunit</fullName>
        <shortName evidence="10">GlyRS</shortName>
    </alternativeName>
</protein>
<comment type="similarity">
    <text evidence="2 10">Belongs to the class-II aminoacyl-tRNA synthetase family.</text>
</comment>
<evidence type="ECO:0000256" key="7">
    <source>
        <dbReference type="ARBA" id="ARBA00022917"/>
    </source>
</evidence>
<keyword evidence="13" id="KW-1185">Reference proteome</keyword>
<dbReference type="NCBIfam" id="TIGR00211">
    <property type="entry name" value="glyS"/>
    <property type="match status" value="1"/>
</dbReference>
<comment type="caution">
    <text evidence="12">The sequence shown here is derived from an EMBL/GenBank/DDBJ whole genome shotgun (WGS) entry which is preliminary data.</text>
</comment>
<dbReference type="GO" id="GO:0006426">
    <property type="term" value="P:glycyl-tRNA aminoacylation"/>
    <property type="evidence" value="ECO:0007669"/>
    <property type="project" value="UniProtKB-UniRule"/>
</dbReference>
<comment type="subunit">
    <text evidence="10">Tetramer of two alpha and two beta subunits.</text>
</comment>
<keyword evidence="6 10" id="KW-0067">ATP-binding</keyword>
<evidence type="ECO:0000256" key="2">
    <source>
        <dbReference type="ARBA" id="ARBA00008226"/>
    </source>
</evidence>
<dbReference type="EC" id="6.1.1.14" evidence="10"/>
<evidence type="ECO:0000259" key="11">
    <source>
        <dbReference type="Pfam" id="PF05746"/>
    </source>
</evidence>
<evidence type="ECO:0000256" key="10">
    <source>
        <dbReference type="HAMAP-Rule" id="MF_00255"/>
    </source>
</evidence>
<dbReference type="Proteomes" id="UP000070483">
    <property type="component" value="Unassembled WGS sequence"/>
</dbReference>
<evidence type="ECO:0000313" key="12">
    <source>
        <dbReference type="EMBL" id="KXB59296.1"/>
    </source>
</evidence>
<evidence type="ECO:0000256" key="9">
    <source>
        <dbReference type="ARBA" id="ARBA00047937"/>
    </source>
</evidence>
<evidence type="ECO:0000256" key="6">
    <source>
        <dbReference type="ARBA" id="ARBA00022840"/>
    </source>
</evidence>
<dbReference type="PROSITE" id="PS50861">
    <property type="entry name" value="AA_TRNA_LIGASE_II_GLYAB"/>
    <property type="match status" value="1"/>
</dbReference>
<dbReference type="SUPFAM" id="SSF109604">
    <property type="entry name" value="HD-domain/PDEase-like"/>
    <property type="match status" value="1"/>
</dbReference>
<dbReference type="GO" id="GO:0004820">
    <property type="term" value="F:glycine-tRNA ligase activity"/>
    <property type="evidence" value="ECO:0007669"/>
    <property type="project" value="UniProtKB-UniRule"/>
</dbReference>
<proteinExistence type="inferred from homology"/>
<dbReference type="AlphaFoldDB" id="A0A133ZV35"/>
<dbReference type="InterPro" id="IPR006194">
    <property type="entry name" value="Gly-tRNA-synth_heterodimer"/>
</dbReference>
<dbReference type="HAMAP" id="MF_00255">
    <property type="entry name" value="Gly_tRNA_synth_beta"/>
    <property type="match status" value="1"/>
</dbReference>
<dbReference type="STRING" id="157687.HMPREF3180_02388"/>
<reference evidence="13" key="1">
    <citation type="submission" date="2016-01" db="EMBL/GenBank/DDBJ databases">
        <authorList>
            <person name="Mitreva M."/>
            <person name="Pepin K.H."/>
            <person name="Mihindukulasuriya K.A."/>
            <person name="Fulton R."/>
            <person name="Fronick C."/>
            <person name="O'Laughlin M."/>
            <person name="Miner T."/>
            <person name="Herter B."/>
            <person name="Rosa B.A."/>
            <person name="Cordes M."/>
            <person name="Tomlinson C."/>
            <person name="Wollam A."/>
            <person name="Palsikar V.B."/>
            <person name="Mardis E.R."/>
            <person name="Wilson R.K."/>
        </authorList>
    </citation>
    <scope>NUCLEOTIDE SEQUENCE [LARGE SCALE GENOMIC DNA]</scope>
    <source>
        <strain evidence="13">KA00185</strain>
    </source>
</reference>
<dbReference type="GO" id="GO:0004814">
    <property type="term" value="F:arginine-tRNA ligase activity"/>
    <property type="evidence" value="ECO:0007669"/>
    <property type="project" value="InterPro"/>
</dbReference>
<dbReference type="Pfam" id="PF02092">
    <property type="entry name" value="tRNA_synt_2f"/>
    <property type="match status" value="1"/>
</dbReference>
<comment type="subcellular location">
    <subcellularLocation>
        <location evidence="1 10">Cytoplasm</location>
    </subcellularLocation>
</comment>
<evidence type="ECO:0000256" key="5">
    <source>
        <dbReference type="ARBA" id="ARBA00022741"/>
    </source>
</evidence>
<accession>A0A133ZV35</accession>
<keyword evidence="5 10" id="KW-0547">Nucleotide-binding</keyword>
<name>A0A133ZV35_9FUSO</name>
<sequence>MKKLNFLFEIGLEELPAQYVDKAEKDLKKIIENELKSERIKFSEIESFSTPRRVTALIKDLAEKQDDLDKKSVGPSVEIAYKDGQLTKAGEGFVKSQGATIDDIKIIENEKGKYISIEKFIAGKNTKEILPEILKNAIKKIEFEKSMKWADRTFRFVRPIKWFVTLFDNGEILPFEFEGIKGGNKTRGMRYFASQDIEINNPLDYEKILLENFVIVDGEKRREEILKSIRENGETDGDTAIINKYLLDEVVNVVEYPYAIKGEFNKNYLQLPEDIITITLETHQRYFPVKDKDGKLSNKFIVIRNAPEYSETVKKGNEKVVEPRLADAKFFFDEDLKNKFADNVEKLKVTSFQKDMGTIFEKVKRSEKIAEYLISELNLNDKKEKIIRTVDLAKADLVSNVIGEKEFTKLQGFMGSVYAEKQGEDKDVALGIFEHYLPRYQGDELPTTVEGAIAGIADKMDTIIGCFAVGLKPTSSKDPYALRRATQGIIQVVLNSKLSFDYKELIEKAYEIFSNDKKVLEKDVVKDVTEFFKQRIINVLSEKYKKDLINYEINLENNVVELNKKLSELLKLSQTENFEILINLLKRVKNIVKDEKSENLNVDNTLFGSDEEKALYNFVNQLKSIESEDFLNYIEMLLNNANTINQFFDNVIINVDDEKLKNNRVALLKKLEYSIDKMINI</sequence>
<feature type="domain" description="DALR anticodon binding" evidence="11">
    <location>
        <begin position="586"/>
        <end position="675"/>
    </location>
</feature>
<dbReference type="GO" id="GO:0006420">
    <property type="term" value="P:arginyl-tRNA aminoacylation"/>
    <property type="evidence" value="ECO:0007669"/>
    <property type="project" value="InterPro"/>
</dbReference>
<evidence type="ECO:0000256" key="1">
    <source>
        <dbReference type="ARBA" id="ARBA00004496"/>
    </source>
</evidence>
<dbReference type="InterPro" id="IPR008909">
    <property type="entry name" value="DALR_anticod-bd"/>
</dbReference>
<evidence type="ECO:0000256" key="8">
    <source>
        <dbReference type="ARBA" id="ARBA00023146"/>
    </source>
</evidence>
<gene>
    <name evidence="10" type="primary">glyS</name>
    <name evidence="12" type="ORF">HMPREF3180_02388</name>
</gene>
<evidence type="ECO:0000256" key="3">
    <source>
        <dbReference type="ARBA" id="ARBA00022490"/>
    </source>
</evidence>
<dbReference type="PANTHER" id="PTHR30075">
    <property type="entry name" value="GLYCYL-TRNA SYNTHETASE"/>
    <property type="match status" value="1"/>
</dbReference>
<keyword evidence="4 10" id="KW-0436">Ligase</keyword>
<dbReference type="Pfam" id="PF05746">
    <property type="entry name" value="DALR_1"/>
    <property type="match status" value="1"/>
</dbReference>
<keyword evidence="8 10" id="KW-0030">Aminoacyl-tRNA synthetase</keyword>